<evidence type="ECO:0008006" key="6">
    <source>
        <dbReference type="Google" id="ProtNLM"/>
    </source>
</evidence>
<dbReference type="Pfam" id="PF12854">
    <property type="entry name" value="PPR_1"/>
    <property type="match status" value="2"/>
</dbReference>
<accession>W1PY41</accession>
<dbReference type="NCBIfam" id="TIGR00756">
    <property type="entry name" value="PPR"/>
    <property type="match status" value="8"/>
</dbReference>
<feature type="compositionally biased region" description="Low complexity" evidence="3">
    <location>
        <begin position="73"/>
        <end position="82"/>
    </location>
</feature>
<feature type="repeat" description="PPR" evidence="2">
    <location>
        <begin position="506"/>
        <end position="540"/>
    </location>
</feature>
<feature type="repeat" description="PPR" evidence="2">
    <location>
        <begin position="362"/>
        <end position="396"/>
    </location>
</feature>
<gene>
    <name evidence="4" type="ORF">AMTR_s00040p00209940</name>
</gene>
<dbReference type="EMBL" id="KI392591">
    <property type="protein sequence ID" value="ERN13178.1"/>
    <property type="molecule type" value="Genomic_DNA"/>
</dbReference>
<keyword evidence="5" id="KW-1185">Reference proteome</keyword>
<name>W1PY41_AMBTC</name>
<feature type="repeat" description="PPR" evidence="2">
    <location>
        <begin position="544"/>
        <end position="578"/>
    </location>
</feature>
<proteinExistence type="predicted"/>
<dbReference type="InterPro" id="IPR002885">
    <property type="entry name" value="PPR_rpt"/>
</dbReference>
<feature type="repeat" description="PPR" evidence="2">
    <location>
        <begin position="615"/>
        <end position="649"/>
    </location>
</feature>
<feature type="region of interest" description="Disordered" evidence="3">
    <location>
        <begin position="63"/>
        <end position="82"/>
    </location>
</feature>
<dbReference type="PANTHER" id="PTHR47934">
    <property type="entry name" value="PENTATRICOPEPTIDE REPEAT-CONTAINING PROTEIN PET309, MITOCHONDRIAL"/>
    <property type="match status" value="1"/>
</dbReference>
<dbReference type="Pfam" id="PF13041">
    <property type="entry name" value="PPR_2"/>
    <property type="match status" value="2"/>
</dbReference>
<feature type="repeat" description="PPR" evidence="2">
    <location>
        <begin position="292"/>
        <end position="326"/>
    </location>
</feature>
<evidence type="ECO:0000313" key="4">
    <source>
        <dbReference type="EMBL" id="ERN13178.1"/>
    </source>
</evidence>
<protein>
    <recommendedName>
        <fullName evidence="6">Pentacotripeptide-repeat region of PRORP domain-containing protein</fullName>
    </recommendedName>
</protein>
<dbReference type="Gene3D" id="1.25.40.10">
    <property type="entry name" value="Tetratricopeptide repeat domain"/>
    <property type="match status" value="5"/>
</dbReference>
<organism evidence="4 5">
    <name type="scientific">Amborella trichopoda</name>
    <dbReference type="NCBI Taxonomy" id="13333"/>
    <lineage>
        <taxon>Eukaryota</taxon>
        <taxon>Viridiplantae</taxon>
        <taxon>Streptophyta</taxon>
        <taxon>Embryophyta</taxon>
        <taxon>Tracheophyta</taxon>
        <taxon>Spermatophyta</taxon>
        <taxon>Magnoliopsida</taxon>
        <taxon>Amborellales</taxon>
        <taxon>Amborellaceae</taxon>
        <taxon>Amborella</taxon>
    </lineage>
</organism>
<dbReference type="PANTHER" id="PTHR47934:SF6">
    <property type="entry name" value="MITOCHONDRIAL GROUP I INTRON SPLICING FACTOR CCM1-RELATED"/>
    <property type="match status" value="1"/>
</dbReference>
<feature type="repeat" description="PPR" evidence="2">
    <location>
        <begin position="222"/>
        <end position="256"/>
    </location>
</feature>
<dbReference type="PROSITE" id="PS51375">
    <property type="entry name" value="PPR"/>
    <property type="match status" value="10"/>
</dbReference>
<dbReference type="OMA" id="EVHACNR"/>
<dbReference type="Gramene" id="ERN13178">
    <property type="protein sequence ID" value="ERN13178"/>
    <property type="gene ID" value="AMTR_s00040p00209940"/>
</dbReference>
<evidence type="ECO:0000256" key="1">
    <source>
        <dbReference type="ARBA" id="ARBA00022737"/>
    </source>
</evidence>
<dbReference type="AlphaFoldDB" id="W1PY41"/>
<dbReference type="OrthoDB" id="185373at2759"/>
<evidence type="ECO:0000256" key="3">
    <source>
        <dbReference type="SAM" id="MobiDB-lite"/>
    </source>
</evidence>
<sequence length="725" mass="81516">MAPSKYYFFYGRRKPSQSRPIVEGGLFTNRKTRGTVLPPLYKPNNKPPTKTFNPDLWNPDCITPKMQTKTHSSSEPSSLSSASRKLSPIARYVCDTIRRHGTWGPQVLSDLNKLHRVPPSTVTEILKSSLLNPSLSSRFFNWATNQKGFRHNFSCYNALACCLHRANRHRAADQVPDLMRAHNKEPTSKQFELLIRLHAESGRGLRVHYVYQKMREFGCKPSVFVINRVMDALIRTEHIDLAMAVFEDIDRDGLVPEGISFMILVKGLCREGRLDEAFTLLGQMREKACKPDVFAYTAMLKALVSSENFNGCWKVWEEMERDGVHPDAMCCTTLVGGLCKAGEIEKAYGVFKEMKADVFLIDRSVYGSLISSFVAMGKVAFACGLLKEMNDSGYRADLSIYNSLIEGLCDANENGVNKAYKLFQIAIREGLVPSFLTTNPLLLAYADANRLDDMFMLIEQMSRLGPQPVEDNLFKFFSFMVGKGEKQRVLKSLEVFKALKERGYCSVSIYNILISGLHKVREVKSALSLFEEMEKGSGEAFKPDAFTYSNVIPCFIDEGELKEACSLYNKLKEMSWTPSVPAYCSLVKGLCRDGEIDAAILLVRDCLGHVTSGPLVFKYTLNILHACKSGKADKVIEVLNEMMQQGCPPEDVIYCAIIGGMCRHGNVEEARKVFAAMRQRNLLSEANLALYDKLLIEHLTKTTSNLVHCGLKFFGLESKIKWSQS</sequence>
<evidence type="ECO:0000313" key="5">
    <source>
        <dbReference type="Proteomes" id="UP000017836"/>
    </source>
</evidence>
<dbReference type="HOGENOM" id="CLU_002706_47_0_1"/>
<dbReference type="eggNOG" id="KOG4197">
    <property type="taxonomic scope" value="Eukaryota"/>
</dbReference>
<feature type="region of interest" description="Disordered" evidence="3">
    <location>
        <begin position="34"/>
        <end position="56"/>
    </location>
</feature>
<dbReference type="Pfam" id="PF01535">
    <property type="entry name" value="PPR"/>
    <property type="match status" value="2"/>
</dbReference>
<evidence type="ECO:0000256" key="2">
    <source>
        <dbReference type="PROSITE-ProRule" id="PRU00708"/>
    </source>
</evidence>
<reference evidence="5" key="1">
    <citation type="journal article" date="2013" name="Science">
        <title>The Amborella genome and the evolution of flowering plants.</title>
        <authorList>
            <consortium name="Amborella Genome Project"/>
        </authorList>
    </citation>
    <scope>NUCLEOTIDE SEQUENCE [LARGE SCALE GENOMIC DNA]</scope>
</reference>
<dbReference type="KEGG" id="atr:18441416"/>
<dbReference type="Proteomes" id="UP000017836">
    <property type="component" value="Unassembled WGS sequence"/>
</dbReference>
<feature type="repeat" description="PPR" evidence="2">
    <location>
        <begin position="327"/>
        <end position="357"/>
    </location>
</feature>
<feature type="repeat" description="PPR" evidence="2">
    <location>
        <begin position="650"/>
        <end position="684"/>
    </location>
</feature>
<keyword evidence="1" id="KW-0677">Repeat</keyword>
<dbReference type="InterPro" id="IPR051114">
    <property type="entry name" value="Mito_RNA_Proc_CCM1"/>
</dbReference>
<feature type="compositionally biased region" description="Low complexity" evidence="3">
    <location>
        <begin position="37"/>
        <end position="54"/>
    </location>
</feature>
<dbReference type="GO" id="GO:0003729">
    <property type="term" value="F:mRNA binding"/>
    <property type="evidence" value="ECO:0000318"/>
    <property type="project" value="GO_Central"/>
</dbReference>
<feature type="repeat" description="PPR" evidence="2">
    <location>
        <begin position="397"/>
        <end position="433"/>
    </location>
</feature>
<dbReference type="InterPro" id="IPR011990">
    <property type="entry name" value="TPR-like_helical_dom_sf"/>
</dbReference>
<feature type="repeat" description="PPR" evidence="2">
    <location>
        <begin position="257"/>
        <end position="291"/>
    </location>
</feature>